<evidence type="ECO:0000313" key="2">
    <source>
        <dbReference type="EMBL" id="KAK0657999.1"/>
    </source>
</evidence>
<comment type="caution">
    <text evidence="2">The sequence shown here is derived from an EMBL/GenBank/DDBJ whole genome shotgun (WGS) entry which is preliminary data.</text>
</comment>
<sequence length="277" mass="30223">MATTFLVLSDTHDDAFPDPASVPKVDVVLHCGDLTMIGGLSNYKKAIANINALDAEVKLVIAGNHDVSLDPKWWEANLDVDDDDPQEPAKALELFAAERTNGLYFLEEGTHTFTLSENRTFTVYASPYTPEFNGYAFAYQPGEDRFGPGAKEPIPPGVDIVMTHGPPLLPSHQYQLDTNRDGMHCGCPMLYAAIRRVKPRIHCFGHIHEGYGVQGVSWGPVTDVVEELVSRDPGKAVVVEGSEDRGRTVLINAAIMNHGEEANNKPWVVSLDLGGEA</sequence>
<dbReference type="EMBL" id="JAULSV010000001">
    <property type="protein sequence ID" value="KAK0657999.1"/>
    <property type="molecule type" value="Genomic_DNA"/>
</dbReference>
<dbReference type="GO" id="GO:0016787">
    <property type="term" value="F:hydrolase activity"/>
    <property type="evidence" value="ECO:0007669"/>
    <property type="project" value="InterPro"/>
</dbReference>
<organism evidence="2 3">
    <name type="scientific">Cercophora newfieldiana</name>
    <dbReference type="NCBI Taxonomy" id="92897"/>
    <lineage>
        <taxon>Eukaryota</taxon>
        <taxon>Fungi</taxon>
        <taxon>Dikarya</taxon>
        <taxon>Ascomycota</taxon>
        <taxon>Pezizomycotina</taxon>
        <taxon>Sordariomycetes</taxon>
        <taxon>Sordariomycetidae</taxon>
        <taxon>Sordariales</taxon>
        <taxon>Lasiosphaeriaceae</taxon>
        <taxon>Cercophora</taxon>
    </lineage>
</organism>
<dbReference type="Pfam" id="PF00149">
    <property type="entry name" value="Metallophos"/>
    <property type="match status" value="1"/>
</dbReference>
<dbReference type="CDD" id="cd07379">
    <property type="entry name" value="MPP_239FB"/>
    <property type="match status" value="1"/>
</dbReference>
<dbReference type="InterPro" id="IPR051693">
    <property type="entry name" value="UPF0046_metallophosphoest"/>
</dbReference>
<dbReference type="PANTHER" id="PTHR12905:SF0">
    <property type="entry name" value="CALCINEURIN-LIKE PHOSPHOESTERASE DOMAIN-CONTAINING PROTEIN"/>
    <property type="match status" value="1"/>
</dbReference>
<proteinExistence type="predicted"/>
<evidence type="ECO:0000313" key="3">
    <source>
        <dbReference type="Proteomes" id="UP001174936"/>
    </source>
</evidence>
<dbReference type="Proteomes" id="UP001174936">
    <property type="component" value="Unassembled WGS sequence"/>
</dbReference>
<gene>
    <name evidence="2" type="ORF">B0T16DRAFT_363309</name>
</gene>
<protein>
    <submittedName>
        <fullName evidence="2">Metallo-dependent phosphatase-like protein</fullName>
    </submittedName>
</protein>
<dbReference type="PANTHER" id="PTHR12905">
    <property type="entry name" value="METALLOPHOSPHOESTERASE"/>
    <property type="match status" value="1"/>
</dbReference>
<dbReference type="SUPFAM" id="SSF56300">
    <property type="entry name" value="Metallo-dependent phosphatases"/>
    <property type="match status" value="1"/>
</dbReference>
<keyword evidence="3" id="KW-1185">Reference proteome</keyword>
<feature type="domain" description="Calcineurin-like phosphoesterase" evidence="1">
    <location>
        <begin position="4"/>
        <end position="209"/>
    </location>
</feature>
<reference evidence="2" key="1">
    <citation type="submission" date="2023-06" db="EMBL/GenBank/DDBJ databases">
        <title>Genome-scale phylogeny and comparative genomics of the fungal order Sordariales.</title>
        <authorList>
            <consortium name="Lawrence Berkeley National Laboratory"/>
            <person name="Hensen N."/>
            <person name="Bonometti L."/>
            <person name="Westerberg I."/>
            <person name="Brannstrom I.O."/>
            <person name="Guillou S."/>
            <person name="Cros-Aarteil S."/>
            <person name="Calhoun S."/>
            <person name="Haridas S."/>
            <person name="Kuo A."/>
            <person name="Mondo S."/>
            <person name="Pangilinan J."/>
            <person name="Riley R."/>
            <person name="Labutti K."/>
            <person name="Andreopoulos B."/>
            <person name="Lipzen A."/>
            <person name="Chen C."/>
            <person name="Yanf M."/>
            <person name="Daum C."/>
            <person name="Ng V."/>
            <person name="Clum A."/>
            <person name="Steindorff A."/>
            <person name="Ohm R."/>
            <person name="Martin F."/>
            <person name="Silar P."/>
            <person name="Natvig D."/>
            <person name="Lalanne C."/>
            <person name="Gautier V."/>
            <person name="Ament-Velasquez S.L."/>
            <person name="Kruys A."/>
            <person name="Hutchinson M.I."/>
            <person name="Powell A.J."/>
            <person name="Barry K."/>
            <person name="Miller A.N."/>
            <person name="Grigoriev I.V."/>
            <person name="Debuchy R."/>
            <person name="Gladieux P."/>
            <person name="Thoren M.H."/>
            <person name="Johannesson H."/>
        </authorList>
    </citation>
    <scope>NUCLEOTIDE SEQUENCE</scope>
    <source>
        <strain evidence="2">SMH2532-1</strain>
    </source>
</reference>
<dbReference type="Gene3D" id="3.60.21.10">
    <property type="match status" value="1"/>
</dbReference>
<accession>A0AA39YSW0</accession>
<dbReference type="InterPro" id="IPR029052">
    <property type="entry name" value="Metallo-depent_PP-like"/>
</dbReference>
<dbReference type="AlphaFoldDB" id="A0AA39YSW0"/>
<name>A0AA39YSW0_9PEZI</name>
<dbReference type="InterPro" id="IPR004843">
    <property type="entry name" value="Calcineurin-like_PHP"/>
</dbReference>
<evidence type="ECO:0000259" key="1">
    <source>
        <dbReference type="Pfam" id="PF00149"/>
    </source>
</evidence>